<dbReference type="RefSeq" id="WP_182803589.1">
    <property type="nucleotide sequence ID" value="NZ_CP060007.1"/>
</dbReference>
<dbReference type="AlphaFoldDB" id="A0A7G5XHK2"/>
<sequence>MDTKLIRQYGEDILCYRHRAARKKKRMQYEDFDKQLIHLHKEERQLSKQKRNLGWEALTPPIQRGWKRFFVLREDVARSKHKVFFENILQKINTYDFSWRKDFKQKKRIRGRKIYVVKPQSLLKLSELDLVKLEFNELEKQFFYEAWETDCRGLFVKRFVFKEPWRFVLRVKPNMVDKVRKRDNLIEARLQEIDDYLSKNRFTGRLNKILHGSDGNSWLKFYEKEKEKYRFKNKSLNQILNLINEQQWNSGNGEN</sequence>
<dbReference type="EMBL" id="CP060007">
    <property type="protein sequence ID" value="QNA44955.1"/>
    <property type="molecule type" value="Genomic_DNA"/>
</dbReference>
<name>A0A7G5XHK2_9BACT</name>
<evidence type="ECO:0000313" key="1">
    <source>
        <dbReference type="EMBL" id="QNA44955.1"/>
    </source>
</evidence>
<proteinExistence type="predicted"/>
<gene>
    <name evidence="1" type="ORF">H4075_01825</name>
</gene>
<keyword evidence="2" id="KW-1185">Reference proteome</keyword>
<organism evidence="1 2">
    <name type="scientific">Lacibacter sediminis</name>
    <dbReference type="NCBI Taxonomy" id="2760713"/>
    <lineage>
        <taxon>Bacteria</taxon>
        <taxon>Pseudomonadati</taxon>
        <taxon>Bacteroidota</taxon>
        <taxon>Chitinophagia</taxon>
        <taxon>Chitinophagales</taxon>
        <taxon>Chitinophagaceae</taxon>
        <taxon>Lacibacter</taxon>
    </lineage>
</organism>
<protein>
    <submittedName>
        <fullName evidence="1">Uncharacterized protein</fullName>
    </submittedName>
</protein>
<dbReference type="KEGG" id="lacs:H4075_01825"/>
<evidence type="ECO:0000313" key="2">
    <source>
        <dbReference type="Proteomes" id="UP000515344"/>
    </source>
</evidence>
<accession>A0A7G5XHK2</accession>
<dbReference type="Proteomes" id="UP000515344">
    <property type="component" value="Chromosome"/>
</dbReference>
<reference evidence="2" key="1">
    <citation type="submission" date="2020-08" db="EMBL/GenBank/DDBJ databases">
        <title>Lacibacter sp. S13-6-6 genome sequencing.</title>
        <authorList>
            <person name="Jin L."/>
        </authorList>
    </citation>
    <scope>NUCLEOTIDE SEQUENCE [LARGE SCALE GENOMIC DNA]</scope>
    <source>
        <strain evidence="2">S13-6-6</strain>
    </source>
</reference>